<organism evidence="1 2">
    <name type="scientific">Saprolegnia diclina (strain VS20)</name>
    <dbReference type="NCBI Taxonomy" id="1156394"/>
    <lineage>
        <taxon>Eukaryota</taxon>
        <taxon>Sar</taxon>
        <taxon>Stramenopiles</taxon>
        <taxon>Oomycota</taxon>
        <taxon>Saprolegniomycetes</taxon>
        <taxon>Saprolegniales</taxon>
        <taxon>Saprolegniaceae</taxon>
        <taxon>Saprolegnia</taxon>
    </lineage>
</organism>
<dbReference type="OrthoDB" id="10473645at2759"/>
<evidence type="ECO:0000313" key="1">
    <source>
        <dbReference type="EMBL" id="EQC24987.1"/>
    </source>
</evidence>
<reference evidence="1 2" key="1">
    <citation type="submission" date="2012-04" db="EMBL/GenBank/DDBJ databases">
        <title>The Genome Sequence of Saprolegnia declina VS20.</title>
        <authorList>
            <consortium name="The Broad Institute Genome Sequencing Platform"/>
            <person name="Russ C."/>
            <person name="Nusbaum C."/>
            <person name="Tyler B."/>
            <person name="van West P."/>
            <person name="Dieguez-Uribeondo J."/>
            <person name="de Bruijn I."/>
            <person name="Tripathy S."/>
            <person name="Jiang R."/>
            <person name="Young S.K."/>
            <person name="Zeng Q."/>
            <person name="Gargeya S."/>
            <person name="Fitzgerald M."/>
            <person name="Haas B."/>
            <person name="Abouelleil A."/>
            <person name="Alvarado L."/>
            <person name="Arachchi H.M."/>
            <person name="Berlin A."/>
            <person name="Chapman S.B."/>
            <person name="Goldberg J."/>
            <person name="Griggs A."/>
            <person name="Gujja S."/>
            <person name="Hansen M."/>
            <person name="Howarth C."/>
            <person name="Imamovic A."/>
            <person name="Larimer J."/>
            <person name="McCowen C."/>
            <person name="Montmayeur A."/>
            <person name="Murphy C."/>
            <person name="Neiman D."/>
            <person name="Pearson M."/>
            <person name="Priest M."/>
            <person name="Roberts A."/>
            <person name="Saif S."/>
            <person name="Shea T."/>
            <person name="Sisk P."/>
            <person name="Sykes S."/>
            <person name="Wortman J."/>
            <person name="Nusbaum C."/>
            <person name="Birren B."/>
        </authorList>
    </citation>
    <scope>NUCLEOTIDE SEQUENCE [LARGE SCALE GENOMIC DNA]</scope>
    <source>
        <strain evidence="1 2">VS20</strain>
    </source>
</reference>
<dbReference type="EMBL" id="JH767332">
    <property type="protein sequence ID" value="EQC24987.1"/>
    <property type="molecule type" value="Genomic_DNA"/>
</dbReference>
<gene>
    <name evidence="1" type="ORF">SDRG_17135</name>
</gene>
<dbReference type="RefSeq" id="XP_008621592.1">
    <property type="nucleotide sequence ID" value="XM_008623370.1"/>
</dbReference>
<dbReference type="VEuPathDB" id="FungiDB:SDRG_17135"/>
<accession>T0R674</accession>
<sequence>MNGGFCIVLKKASVSQAEAAAARDVTRQEPARVLPTGSSAVGKSVVGLVFCAYLAAYHDYDILYIRALSDDPFVPVLVVRFSGCHVTKDPTFSPKAPSISPFQDSFKSESVAVGKKHLVAGDGYESYVFELTGFALGRLTDAVCSPDSVLVLLPAWTKSTLQAKAATSAAQMQTFDERYAVSGGSVGRFLMDPKQLRDSLATEYDFLNWYWRQLRFIKDVDVYEQYLSFIHSHPINDASFALRHLLPESTIDNYAYDCKWSALTTNASLYAMQFTALVTKLAFDRVLKLLISQDKPELLIDASCTVVSGHATSAACLAYLQHDLPPATYWYSGCDDFPAVNGIFVQDGWINYVQTTVLPDHVVAWGELAIVHASVKRNPNLKGYKHRLVLVMPVKVTWVGLEFAPEIDDVVVCTGVVALYRAVDYGKPEATEYMCVCGCQEAPASPGSFT</sequence>
<dbReference type="InParanoid" id="T0R674"/>
<keyword evidence="2" id="KW-1185">Reference proteome</keyword>
<dbReference type="GeneID" id="19957862"/>
<name>T0R674_SAPDV</name>
<dbReference type="AlphaFoldDB" id="T0R674"/>
<protein>
    <submittedName>
        <fullName evidence="1">Uncharacterized protein</fullName>
    </submittedName>
</protein>
<dbReference type="Proteomes" id="UP000030762">
    <property type="component" value="Unassembled WGS sequence"/>
</dbReference>
<evidence type="ECO:0000313" key="2">
    <source>
        <dbReference type="Proteomes" id="UP000030762"/>
    </source>
</evidence>
<proteinExistence type="predicted"/>